<dbReference type="GO" id="GO:0016363">
    <property type="term" value="C:nuclear matrix"/>
    <property type="evidence" value="ECO:0007669"/>
    <property type="project" value="TreeGrafter"/>
</dbReference>
<keyword evidence="4 9" id="KW-0820">tRNA-binding</keyword>
<dbReference type="InterPro" id="IPR011989">
    <property type="entry name" value="ARM-like"/>
</dbReference>
<dbReference type="InterPro" id="IPR016024">
    <property type="entry name" value="ARM-type_fold"/>
</dbReference>
<dbReference type="Proteomes" id="UP000276133">
    <property type="component" value="Unassembled WGS sequence"/>
</dbReference>
<comment type="subcellular location">
    <subcellularLocation>
        <location evidence="1 9">Cytoplasm</location>
    </subcellularLocation>
    <subcellularLocation>
        <location evidence="9">Nucleus</location>
    </subcellularLocation>
    <text evidence="9">Shuttles between the nucleus and the cytoplasm.</text>
</comment>
<dbReference type="GO" id="GO:0005643">
    <property type="term" value="C:nuclear pore"/>
    <property type="evidence" value="ECO:0007669"/>
    <property type="project" value="TreeGrafter"/>
</dbReference>
<accession>A0A3M7S5A6</accession>
<evidence type="ECO:0000256" key="5">
    <source>
        <dbReference type="ARBA" id="ARBA00022884"/>
    </source>
</evidence>
<evidence type="ECO:0000256" key="8">
    <source>
        <dbReference type="ARBA" id="ARBA00032199"/>
    </source>
</evidence>
<evidence type="ECO:0000259" key="10">
    <source>
        <dbReference type="Pfam" id="PF08389"/>
    </source>
</evidence>
<comment type="function">
    <text evidence="9">tRNA nucleus export receptor which facilitates tRNA translocation across the nuclear pore complex.</text>
</comment>
<keyword evidence="9" id="KW-0813">Transport</keyword>
<evidence type="ECO:0000256" key="3">
    <source>
        <dbReference type="ARBA" id="ARBA00022490"/>
    </source>
</evidence>
<dbReference type="Pfam" id="PF08389">
    <property type="entry name" value="Xpo1"/>
    <property type="match status" value="1"/>
</dbReference>
<dbReference type="EMBL" id="REGN01002004">
    <property type="protein sequence ID" value="RNA30996.1"/>
    <property type="molecule type" value="Genomic_DNA"/>
</dbReference>
<feature type="domain" description="Exportin-1/Importin-beta-like" evidence="10">
    <location>
        <begin position="106"/>
        <end position="254"/>
    </location>
</feature>
<evidence type="ECO:0000313" key="11">
    <source>
        <dbReference type="EMBL" id="RNA30996.1"/>
    </source>
</evidence>
<dbReference type="SUPFAM" id="SSF48371">
    <property type="entry name" value="ARM repeat"/>
    <property type="match status" value="1"/>
</dbReference>
<dbReference type="STRING" id="10195.A0A3M7S5A6"/>
<organism evidence="11 12">
    <name type="scientific">Brachionus plicatilis</name>
    <name type="common">Marine rotifer</name>
    <name type="synonym">Brachionus muelleri</name>
    <dbReference type="NCBI Taxonomy" id="10195"/>
    <lineage>
        <taxon>Eukaryota</taxon>
        <taxon>Metazoa</taxon>
        <taxon>Spiralia</taxon>
        <taxon>Gnathifera</taxon>
        <taxon>Rotifera</taxon>
        <taxon>Eurotatoria</taxon>
        <taxon>Monogononta</taxon>
        <taxon>Pseudotrocha</taxon>
        <taxon>Ploima</taxon>
        <taxon>Brachionidae</taxon>
        <taxon>Brachionus</taxon>
    </lineage>
</organism>
<dbReference type="InterPro" id="IPR013598">
    <property type="entry name" value="Exportin-1/Importin-b-like"/>
</dbReference>
<keyword evidence="5 9" id="KW-0694">RNA-binding</keyword>
<evidence type="ECO:0000256" key="9">
    <source>
        <dbReference type="RuleBase" id="RU366037"/>
    </source>
</evidence>
<evidence type="ECO:0000256" key="1">
    <source>
        <dbReference type="ARBA" id="ARBA00004496"/>
    </source>
</evidence>
<dbReference type="OrthoDB" id="26399at2759"/>
<dbReference type="GO" id="GO:0071528">
    <property type="term" value="P:tRNA re-export from nucleus"/>
    <property type="evidence" value="ECO:0007669"/>
    <property type="project" value="UniProtKB-UniRule"/>
</dbReference>
<evidence type="ECO:0000313" key="12">
    <source>
        <dbReference type="Proteomes" id="UP000276133"/>
    </source>
</evidence>
<keyword evidence="12" id="KW-1185">Reference proteome</keyword>
<dbReference type="GO" id="GO:0031267">
    <property type="term" value="F:small GTPase binding"/>
    <property type="evidence" value="ECO:0007669"/>
    <property type="project" value="InterPro"/>
</dbReference>
<dbReference type="GO" id="GO:0000049">
    <property type="term" value="F:tRNA binding"/>
    <property type="evidence" value="ECO:0007669"/>
    <property type="project" value="UniProtKB-UniRule"/>
</dbReference>
<dbReference type="Gene3D" id="1.25.10.10">
    <property type="entry name" value="Leucine-rich Repeat Variant"/>
    <property type="match status" value="1"/>
</dbReference>
<sequence>MRQFLEIIHLLSNPTAILPNSDQQKLIHEFERLKESESGWKECVEFLLSDDGLNDQTKFFCMQVIENFLKTRYKNNNVPQTDQDLVKKFMSYWLHSQLNRKANEKNFLNKKAAQLFALVSLIDFPNRWQNFFNDLMVTCQWSIGNADFYLKCLMAIHSEIVDREIPHTPEELNLITYYKDSIRKHCVNELVESWFLLLKEHSAKNPEITCQTLEVIGAYISWIEINLIVNSRFLEFFSYALNNSDLRETACGCLEEIIDKGMDFGAKLKLIDYLWTNVIHQNALMLEHQISLHNNDEDNCDYLLQFGKLLNTIGSNLFMGWQKMYKKEPELGSQFFQSIENKIPFALRLLNHSDDDISECVSEYCMNYISILKVNKIQTREQQLNIESMLGIVINKTKYDSSFNFDNELISSL</sequence>
<protein>
    <recommendedName>
        <fullName evidence="2 9">Exportin-T</fullName>
    </recommendedName>
    <alternativeName>
        <fullName evidence="7 9">Exportin(tRNA)</fullName>
    </alternativeName>
    <alternativeName>
        <fullName evidence="8 9">tRNA exportin</fullName>
    </alternativeName>
</protein>
<dbReference type="PANTHER" id="PTHR15952">
    <property type="entry name" value="EXPORTIN-T/LOS1"/>
    <property type="match status" value="1"/>
</dbReference>
<proteinExistence type="inferred from homology"/>
<name>A0A3M7S5A6_BRAPC</name>
<gene>
    <name evidence="11" type="ORF">BpHYR1_036106</name>
</gene>
<evidence type="ECO:0000256" key="7">
    <source>
        <dbReference type="ARBA" id="ARBA00029784"/>
    </source>
</evidence>
<comment type="similarity">
    <text evidence="9">Belongs to the exportin family.</text>
</comment>
<dbReference type="InterPro" id="IPR040017">
    <property type="entry name" value="XPOT"/>
</dbReference>
<keyword evidence="6 9" id="KW-0539">Nucleus</keyword>
<dbReference type="PANTHER" id="PTHR15952:SF11">
    <property type="entry name" value="EXPORTIN-T"/>
    <property type="match status" value="1"/>
</dbReference>
<dbReference type="AlphaFoldDB" id="A0A3M7S5A6"/>
<evidence type="ECO:0000256" key="4">
    <source>
        <dbReference type="ARBA" id="ARBA00022555"/>
    </source>
</evidence>
<evidence type="ECO:0000256" key="6">
    <source>
        <dbReference type="ARBA" id="ARBA00023242"/>
    </source>
</evidence>
<evidence type="ECO:0000256" key="2">
    <source>
        <dbReference type="ARBA" id="ARBA00018928"/>
    </source>
</evidence>
<comment type="caution">
    <text evidence="11">The sequence shown here is derived from an EMBL/GenBank/DDBJ whole genome shotgun (WGS) entry which is preliminary data.</text>
</comment>
<reference evidence="11 12" key="1">
    <citation type="journal article" date="2018" name="Sci. Rep.">
        <title>Genomic signatures of local adaptation to the degree of environmental predictability in rotifers.</title>
        <authorList>
            <person name="Franch-Gras L."/>
            <person name="Hahn C."/>
            <person name="Garcia-Roger E.M."/>
            <person name="Carmona M.J."/>
            <person name="Serra M."/>
            <person name="Gomez A."/>
        </authorList>
    </citation>
    <scope>NUCLEOTIDE SEQUENCE [LARGE SCALE GENOMIC DNA]</scope>
    <source>
        <strain evidence="11">HYR1</strain>
    </source>
</reference>
<keyword evidence="3 9" id="KW-0963">Cytoplasm</keyword>
<dbReference type="GO" id="GO:0005737">
    <property type="term" value="C:cytoplasm"/>
    <property type="evidence" value="ECO:0007669"/>
    <property type="project" value="UniProtKB-SubCell"/>
</dbReference>